<dbReference type="KEGG" id="vgu:HYG85_17425"/>
<reference evidence="1 2" key="1">
    <citation type="submission" date="2020-07" db="EMBL/GenBank/DDBJ databases">
        <title>Vallitalea guaymasensis genome.</title>
        <authorList>
            <person name="Postec A."/>
        </authorList>
    </citation>
    <scope>NUCLEOTIDE SEQUENCE [LARGE SCALE GENOMIC DNA]</scope>
    <source>
        <strain evidence="1 2">Ra1766G1</strain>
    </source>
</reference>
<dbReference type="AlphaFoldDB" id="A0A8J8SEZ0"/>
<name>A0A8J8SEZ0_9FIRM</name>
<keyword evidence="2" id="KW-1185">Reference proteome</keyword>
<proteinExistence type="predicted"/>
<gene>
    <name evidence="1" type="ORF">HYG85_17425</name>
</gene>
<sequence length="162" mass="18802">MNYNLPNSLRGRNINENIIPTVCNLKNMLHKLVQYHGDFSKLKQWEKRSYKAYNIEDIKSQIIYSPETEWVNIIRKHILDGLPSDFGASCIDIYLVAYVSETYGKGKDKFFEYVKTNNISDKPNSAQAIWQVGKGDGVYLDILNNDGAIRDWDFIKKWSDTN</sequence>
<dbReference type="EMBL" id="CP058561">
    <property type="protein sequence ID" value="QUH32050.1"/>
    <property type="molecule type" value="Genomic_DNA"/>
</dbReference>
<evidence type="ECO:0000313" key="1">
    <source>
        <dbReference type="EMBL" id="QUH32050.1"/>
    </source>
</evidence>
<evidence type="ECO:0000313" key="2">
    <source>
        <dbReference type="Proteomes" id="UP000677305"/>
    </source>
</evidence>
<dbReference type="Proteomes" id="UP000677305">
    <property type="component" value="Chromosome"/>
</dbReference>
<protein>
    <submittedName>
        <fullName evidence="1">Uncharacterized protein</fullName>
    </submittedName>
</protein>
<organism evidence="1 2">
    <name type="scientific">Vallitalea guaymasensis</name>
    <dbReference type="NCBI Taxonomy" id="1185412"/>
    <lineage>
        <taxon>Bacteria</taxon>
        <taxon>Bacillati</taxon>
        <taxon>Bacillota</taxon>
        <taxon>Clostridia</taxon>
        <taxon>Lachnospirales</taxon>
        <taxon>Vallitaleaceae</taxon>
        <taxon>Vallitalea</taxon>
    </lineage>
</organism>
<accession>A0A8J8SEZ0</accession>